<dbReference type="InterPro" id="IPR029058">
    <property type="entry name" value="AB_hydrolase_fold"/>
</dbReference>
<dbReference type="Proteomes" id="UP000468943">
    <property type="component" value="Unassembled WGS sequence"/>
</dbReference>
<sequence length="650" mass="72273">MFNAKLSPDGSKFAYQIIDDDRIRIAVFDAETRQAIKTVDLGKGAPVAWFRWAGNDRVLFSLHSRAMLLLTFVPATRLMLHDLVKDETSFVGLDDQGFKGDDVLYVDPAGEFVLLSLKDKAFSQPSVYRFDLDGKGATSARIVQKRTLGIEQWWTDNTGVVRLGMKRQGSKRVSFFYRSNAAQELVEVAKLRREADAFDNWDVLSIRAGSDTGYALVKDERGLNILREFNYRTSMPGEEIFAHPEWGLESAVFENDGTLQAANFTDDFPNVYWFDPDMAAIQDKLERTLKTGQVQILSSSGSDRMLVSHSAGDDPGVVYIYTPARNKLDVFGELRPDIDFKQLTAPQSIEYPARDGTRIRGYLTLPKGRAPTALPLIIMPHGGPYGIRDTASYRDEVQLLANRGYAILQPNYRGSGGYGEKFEDLGNGQIGRMMQDDLDDAMDWAVAQGFADPDRVCLVGASYGGYASLWGVTRNPERYRCAASWAGVTDFEAQVGFDRGFFTRRNNKKWQRRVQGDEPDFKLGLVSPLQQIGMLTRPILLAHGKRDRTVPFSQFTMMSDAAKTAEVDITELVLDDAGHSFSKVEDEQKWYDALIAFLARTNPSDVNVAKPADISKEGDSKTGAQVPSDGAEISTDATPETIITEPDLAG</sequence>
<proteinExistence type="predicted"/>
<dbReference type="InterPro" id="IPR001375">
    <property type="entry name" value="Peptidase_S9_cat"/>
</dbReference>
<feature type="region of interest" description="Disordered" evidence="2">
    <location>
        <begin position="609"/>
        <end position="650"/>
    </location>
</feature>
<name>A0A6I4SNA1_9SPHN</name>
<reference evidence="4 5" key="1">
    <citation type="submission" date="2019-12" db="EMBL/GenBank/DDBJ databases">
        <title>Genomic-based taxomic classification of the family Erythrobacteraceae.</title>
        <authorList>
            <person name="Xu L."/>
        </authorList>
    </citation>
    <scope>NUCLEOTIDE SEQUENCE [LARGE SCALE GENOMIC DNA]</scope>
    <source>
        <strain evidence="4 5">JCM 17802</strain>
    </source>
</reference>
<dbReference type="OrthoDB" id="1094230at2"/>
<gene>
    <name evidence="4" type="ORF">GRI36_06965</name>
</gene>
<evidence type="ECO:0000256" key="1">
    <source>
        <dbReference type="ARBA" id="ARBA00022801"/>
    </source>
</evidence>
<dbReference type="PANTHER" id="PTHR42776">
    <property type="entry name" value="SERINE PEPTIDASE S9 FAMILY MEMBER"/>
    <property type="match status" value="1"/>
</dbReference>
<comment type="caution">
    <text evidence="4">The sequence shown here is derived from an EMBL/GenBank/DDBJ whole genome shotgun (WGS) entry which is preliminary data.</text>
</comment>
<evidence type="ECO:0000313" key="5">
    <source>
        <dbReference type="Proteomes" id="UP000468943"/>
    </source>
</evidence>
<dbReference type="GO" id="GO:0004252">
    <property type="term" value="F:serine-type endopeptidase activity"/>
    <property type="evidence" value="ECO:0007669"/>
    <property type="project" value="TreeGrafter"/>
</dbReference>
<accession>A0A6I4SNA1</accession>
<dbReference type="SUPFAM" id="SSF82171">
    <property type="entry name" value="DPP6 N-terminal domain-like"/>
    <property type="match status" value="1"/>
</dbReference>
<evidence type="ECO:0000313" key="4">
    <source>
        <dbReference type="EMBL" id="MXO56620.1"/>
    </source>
</evidence>
<dbReference type="AlphaFoldDB" id="A0A6I4SNA1"/>
<evidence type="ECO:0000259" key="3">
    <source>
        <dbReference type="Pfam" id="PF00326"/>
    </source>
</evidence>
<protein>
    <submittedName>
        <fullName evidence="4">Prolyl oligopeptidase family serine peptidase</fullName>
    </submittedName>
</protein>
<keyword evidence="5" id="KW-1185">Reference proteome</keyword>
<dbReference type="PANTHER" id="PTHR42776:SF27">
    <property type="entry name" value="DIPEPTIDYL PEPTIDASE FAMILY MEMBER 6"/>
    <property type="match status" value="1"/>
</dbReference>
<dbReference type="Gene3D" id="3.40.50.1820">
    <property type="entry name" value="alpha/beta hydrolase"/>
    <property type="match status" value="1"/>
</dbReference>
<dbReference type="Pfam" id="PF00326">
    <property type="entry name" value="Peptidase_S9"/>
    <property type="match status" value="1"/>
</dbReference>
<dbReference type="RefSeq" id="WP_160597799.1">
    <property type="nucleotide sequence ID" value="NZ_WTYS01000001.1"/>
</dbReference>
<keyword evidence="1" id="KW-0378">Hydrolase</keyword>
<dbReference type="EMBL" id="WTYS01000001">
    <property type="protein sequence ID" value="MXO56620.1"/>
    <property type="molecule type" value="Genomic_DNA"/>
</dbReference>
<dbReference type="GO" id="GO:0006508">
    <property type="term" value="P:proteolysis"/>
    <property type="evidence" value="ECO:0007669"/>
    <property type="project" value="InterPro"/>
</dbReference>
<organism evidence="4 5">
    <name type="scientific">Pontixanthobacter gangjinensis</name>
    <dbReference type="NCBI Taxonomy" id="1028742"/>
    <lineage>
        <taxon>Bacteria</taxon>
        <taxon>Pseudomonadati</taxon>
        <taxon>Pseudomonadota</taxon>
        <taxon>Alphaproteobacteria</taxon>
        <taxon>Sphingomonadales</taxon>
        <taxon>Erythrobacteraceae</taxon>
        <taxon>Pontixanthobacter</taxon>
    </lineage>
</organism>
<feature type="domain" description="Peptidase S9 prolyl oligopeptidase catalytic" evidence="3">
    <location>
        <begin position="392"/>
        <end position="600"/>
    </location>
</feature>
<evidence type="ECO:0000256" key="2">
    <source>
        <dbReference type="SAM" id="MobiDB-lite"/>
    </source>
</evidence>
<dbReference type="SUPFAM" id="SSF53474">
    <property type="entry name" value="alpha/beta-Hydrolases"/>
    <property type="match status" value="1"/>
</dbReference>